<dbReference type="Gene3D" id="3.30.70.100">
    <property type="match status" value="1"/>
</dbReference>
<reference evidence="3" key="1">
    <citation type="journal article" date="2019" name="Int. J. Syst. Evol. Microbiol.">
        <title>The Global Catalogue of Microorganisms (GCM) 10K type strain sequencing project: providing services to taxonomists for standard genome sequencing and annotation.</title>
        <authorList>
            <consortium name="The Broad Institute Genomics Platform"/>
            <consortium name="The Broad Institute Genome Sequencing Center for Infectious Disease"/>
            <person name="Wu L."/>
            <person name="Ma J."/>
        </authorList>
    </citation>
    <scope>NUCLEOTIDE SEQUENCE [LARGE SCALE GENOMIC DNA]</scope>
    <source>
        <strain evidence="3">JCM 18053</strain>
    </source>
</reference>
<accession>A0ABP9PAY4</accession>
<proteinExistence type="predicted"/>
<dbReference type="CDD" id="cd00371">
    <property type="entry name" value="HMA"/>
    <property type="match status" value="1"/>
</dbReference>
<organism evidence="2 3">
    <name type="scientific">Prosthecobacter algae</name>
    <dbReference type="NCBI Taxonomy" id="1144682"/>
    <lineage>
        <taxon>Bacteria</taxon>
        <taxon>Pseudomonadati</taxon>
        <taxon>Verrucomicrobiota</taxon>
        <taxon>Verrucomicrobiia</taxon>
        <taxon>Verrucomicrobiales</taxon>
        <taxon>Verrucomicrobiaceae</taxon>
        <taxon>Prosthecobacter</taxon>
    </lineage>
</organism>
<comment type="caution">
    <text evidence="2">The sequence shown here is derived from an EMBL/GenBank/DDBJ whole genome shotgun (WGS) entry which is preliminary data.</text>
</comment>
<dbReference type="Proteomes" id="UP001499852">
    <property type="component" value="Unassembled WGS sequence"/>
</dbReference>
<gene>
    <name evidence="2" type="ORF">GCM10023213_32150</name>
</gene>
<dbReference type="SUPFAM" id="SSF55008">
    <property type="entry name" value="HMA, heavy metal-associated domain"/>
    <property type="match status" value="1"/>
</dbReference>
<evidence type="ECO:0000313" key="3">
    <source>
        <dbReference type="Proteomes" id="UP001499852"/>
    </source>
</evidence>
<protein>
    <recommendedName>
        <fullName evidence="4">HMA domain-containing protein</fullName>
    </recommendedName>
</protein>
<sequence>MKNLLFTILLFVIPCHAADPTFVYQGEVSGVFCSVCSSHVKAALMTIQGVQDVKIKIAPEGQLPKLTLTATTDRLTREDAVKALGDKAKDFDIRSLKLVQPSSATPTR</sequence>
<feature type="signal peptide" evidence="1">
    <location>
        <begin position="1"/>
        <end position="17"/>
    </location>
</feature>
<keyword evidence="3" id="KW-1185">Reference proteome</keyword>
<dbReference type="InterPro" id="IPR036163">
    <property type="entry name" value="HMA_dom_sf"/>
</dbReference>
<evidence type="ECO:0000313" key="2">
    <source>
        <dbReference type="EMBL" id="GAA5143700.1"/>
    </source>
</evidence>
<name>A0ABP9PAY4_9BACT</name>
<feature type="chain" id="PRO_5046419908" description="HMA domain-containing protein" evidence="1">
    <location>
        <begin position="18"/>
        <end position="108"/>
    </location>
</feature>
<evidence type="ECO:0000256" key="1">
    <source>
        <dbReference type="SAM" id="SignalP"/>
    </source>
</evidence>
<dbReference type="RefSeq" id="WP_345737399.1">
    <property type="nucleotide sequence ID" value="NZ_BAABIA010000006.1"/>
</dbReference>
<keyword evidence="1" id="KW-0732">Signal</keyword>
<evidence type="ECO:0008006" key="4">
    <source>
        <dbReference type="Google" id="ProtNLM"/>
    </source>
</evidence>
<dbReference type="InterPro" id="IPR006121">
    <property type="entry name" value="HMA_dom"/>
</dbReference>
<dbReference type="EMBL" id="BAABIA010000006">
    <property type="protein sequence ID" value="GAA5143700.1"/>
    <property type="molecule type" value="Genomic_DNA"/>
</dbReference>